<keyword evidence="4" id="KW-1185">Reference proteome</keyword>
<keyword evidence="1" id="KW-0472">Membrane</keyword>
<keyword evidence="1" id="KW-0812">Transmembrane</keyword>
<dbReference type="InterPro" id="IPR001245">
    <property type="entry name" value="Ser-Thr/Tyr_kinase_cat_dom"/>
</dbReference>
<gene>
    <name evidence="3" type="primary">STY46</name>
    <name evidence="3" type="ORF">SDJN03_16007</name>
</gene>
<reference evidence="3 4" key="1">
    <citation type="journal article" date="2021" name="Hortic Res">
        <title>The domestication of Cucurbita argyrosperma as revealed by the genome of its wild relative.</title>
        <authorList>
            <person name="Barrera-Redondo J."/>
            <person name="Sanchez-de la Vega G."/>
            <person name="Aguirre-Liguori J.A."/>
            <person name="Castellanos-Morales G."/>
            <person name="Gutierrez-Guerrero Y.T."/>
            <person name="Aguirre-Dugua X."/>
            <person name="Aguirre-Planter E."/>
            <person name="Tenaillon M.I."/>
            <person name="Lira-Saade R."/>
            <person name="Eguiarte L.E."/>
        </authorList>
    </citation>
    <scope>NUCLEOTIDE SEQUENCE [LARGE SCALE GENOMIC DNA]</scope>
    <source>
        <strain evidence="3">JBR-2021</strain>
    </source>
</reference>
<feature type="transmembrane region" description="Helical" evidence="1">
    <location>
        <begin position="101"/>
        <end position="121"/>
    </location>
</feature>
<evidence type="ECO:0000256" key="1">
    <source>
        <dbReference type="SAM" id="Phobius"/>
    </source>
</evidence>
<dbReference type="EMBL" id="JAGKQH010000011">
    <property type="protein sequence ID" value="KAG6587442.1"/>
    <property type="molecule type" value="Genomic_DNA"/>
</dbReference>
<dbReference type="PANTHER" id="PTHR34656">
    <property type="entry name" value="PYRROLINE-5-CARBOXYLATE REDUCTASE"/>
    <property type="match status" value="1"/>
</dbReference>
<keyword evidence="3" id="KW-0808">Transferase</keyword>
<protein>
    <submittedName>
        <fullName evidence="3">Serine/threonine-protein kinase STY46</fullName>
    </submittedName>
</protein>
<dbReference type="GO" id="GO:0005524">
    <property type="term" value="F:ATP binding"/>
    <property type="evidence" value="ECO:0007669"/>
    <property type="project" value="InterPro"/>
</dbReference>
<feature type="domain" description="Protein kinase" evidence="2">
    <location>
        <begin position="1"/>
        <end position="209"/>
    </location>
</feature>
<feature type="transmembrane region" description="Helical" evidence="1">
    <location>
        <begin position="34"/>
        <end position="67"/>
    </location>
</feature>
<comment type="caution">
    <text evidence="3">The sequence shown here is derived from an EMBL/GenBank/DDBJ whole genome shotgun (WGS) entry which is preliminary data.</text>
</comment>
<feature type="transmembrane region" description="Helical" evidence="1">
    <location>
        <begin position="9"/>
        <end position="28"/>
    </location>
</feature>
<dbReference type="Proteomes" id="UP000685013">
    <property type="component" value="Chromosome 11"/>
</dbReference>
<name>A0AAV6MSE2_9ROSI</name>
<dbReference type="PANTHER" id="PTHR34656:SF2">
    <property type="entry name" value="TRANSMEMBRANE PROTEIN"/>
    <property type="match status" value="1"/>
</dbReference>
<dbReference type="InterPro" id="IPR000719">
    <property type="entry name" value="Prot_kinase_dom"/>
</dbReference>
<organism evidence="3 4">
    <name type="scientific">Cucurbita argyrosperma subsp. sororia</name>
    <dbReference type="NCBI Taxonomy" id="37648"/>
    <lineage>
        <taxon>Eukaryota</taxon>
        <taxon>Viridiplantae</taxon>
        <taxon>Streptophyta</taxon>
        <taxon>Embryophyta</taxon>
        <taxon>Tracheophyta</taxon>
        <taxon>Spermatophyta</taxon>
        <taxon>Magnoliopsida</taxon>
        <taxon>eudicotyledons</taxon>
        <taxon>Gunneridae</taxon>
        <taxon>Pentapetalae</taxon>
        <taxon>rosids</taxon>
        <taxon>fabids</taxon>
        <taxon>Cucurbitales</taxon>
        <taxon>Cucurbitaceae</taxon>
        <taxon>Cucurbiteae</taxon>
        <taxon>Cucurbita</taxon>
    </lineage>
</organism>
<keyword evidence="3" id="KW-0418">Kinase</keyword>
<sequence>MSTPVTEAVLLSGIFLLLSGSCIVVLNFDLMGRWVPIVGLLVVAGVAVVAARATMVAWITVLVLLAFAGNRRRVLVKQGRQITADVAMYLGAVLVKERGLVAVAFAAVLSFFAVLYSTVTLRQGEKKHYNHKVDAYSFAIVLWELLHNKLPFEGMSNLQAAYAAAFKNVRPSADNLPEELAILLTSCWQEDANARPNFTQIIQMLLTYFYTIAPPEPMIPSRVFTSENTVFPPESPGTSSLMAVRYDSGDTQKAKMENKARGCFFCSTDCY</sequence>
<dbReference type="InterPro" id="IPR020635">
    <property type="entry name" value="Tyr_kinase_cat_dom"/>
</dbReference>
<keyword evidence="1" id="KW-1133">Transmembrane helix</keyword>
<dbReference type="GO" id="GO:0004713">
    <property type="term" value="F:protein tyrosine kinase activity"/>
    <property type="evidence" value="ECO:0007669"/>
    <property type="project" value="InterPro"/>
</dbReference>
<dbReference type="Pfam" id="PF07714">
    <property type="entry name" value="PK_Tyr_Ser-Thr"/>
    <property type="match status" value="1"/>
</dbReference>
<dbReference type="AlphaFoldDB" id="A0AAV6MSE2"/>
<feature type="non-terminal residue" evidence="3">
    <location>
        <position position="1"/>
    </location>
</feature>
<evidence type="ECO:0000313" key="4">
    <source>
        <dbReference type="Proteomes" id="UP000685013"/>
    </source>
</evidence>
<dbReference type="PROSITE" id="PS50011">
    <property type="entry name" value="PROTEIN_KINASE_DOM"/>
    <property type="match status" value="1"/>
</dbReference>
<accession>A0AAV6MSE2</accession>
<evidence type="ECO:0000259" key="2">
    <source>
        <dbReference type="PROSITE" id="PS50011"/>
    </source>
</evidence>
<proteinExistence type="predicted"/>
<evidence type="ECO:0000313" key="3">
    <source>
        <dbReference type="EMBL" id="KAG6587442.1"/>
    </source>
</evidence>
<dbReference type="SMART" id="SM00219">
    <property type="entry name" value="TyrKc"/>
    <property type="match status" value="1"/>
</dbReference>